<accession>A0A0E3QJ68</accession>
<dbReference type="KEGG" id="mbw:MSBRW_0779"/>
<dbReference type="EMBL" id="CP009526">
    <property type="protein sequence ID" value="AKB50032.1"/>
    <property type="molecule type" value="Genomic_DNA"/>
</dbReference>
<reference evidence="1 2" key="1">
    <citation type="submission" date="2014-07" db="EMBL/GenBank/DDBJ databases">
        <title>Methanogenic archaea and the global carbon cycle.</title>
        <authorList>
            <person name="Henriksen J.R."/>
            <person name="Luke J."/>
            <person name="Reinhart S."/>
            <person name="Benedict M.N."/>
            <person name="Youngblut N.D."/>
            <person name="Metcalf M.E."/>
            <person name="Whitaker R.J."/>
            <person name="Metcalf W.W."/>
        </authorList>
    </citation>
    <scope>NUCLEOTIDE SEQUENCE [LARGE SCALE GENOMIC DNA]</scope>
    <source>
        <strain evidence="1 2">Wiesmoor</strain>
    </source>
</reference>
<protein>
    <submittedName>
        <fullName evidence="1">Uncharacterized protein</fullName>
    </submittedName>
</protein>
<evidence type="ECO:0000313" key="2">
    <source>
        <dbReference type="Proteomes" id="UP000033038"/>
    </source>
</evidence>
<sequence length="73" mass="8525">MKKPILLIWYQLNYTIIGNQKILTNYLRKCKADGLEEATIATAEATSHHLLIVVVIRIYKHLHQMTYTTTRIL</sequence>
<organism evidence="1 2">
    <name type="scientific">Methanosarcina barkeri str. Wiesmoor</name>
    <dbReference type="NCBI Taxonomy" id="1434109"/>
    <lineage>
        <taxon>Archaea</taxon>
        <taxon>Methanobacteriati</taxon>
        <taxon>Methanobacteriota</taxon>
        <taxon>Stenosarchaea group</taxon>
        <taxon>Methanomicrobia</taxon>
        <taxon>Methanosarcinales</taxon>
        <taxon>Methanosarcinaceae</taxon>
        <taxon>Methanosarcina</taxon>
    </lineage>
</organism>
<evidence type="ECO:0000313" key="1">
    <source>
        <dbReference type="EMBL" id="AKB50032.1"/>
    </source>
</evidence>
<proteinExistence type="predicted"/>
<dbReference type="HOGENOM" id="CLU_2695744_0_0_2"/>
<name>A0A0E3QJ68_METBA</name>
<dbReference type="PATRIC" id="fig|1434109.4.peg.957"/>
<dbReference type="GeneID" id="42569388"/>
<gene>
    <name evidence="1" type="ORF">MSBRW_0779</name>
</gene>
<dbReference type="Proteomes" id="UP000033038">
    <property type="component" value="Chromosome"/>
</dbReference>
<dbReference type="RefSeq" id="WP_155398109.1">
    <property type="nucleotide sequence ID" value="NZ_CP009526.1"/>
</dbReference>
<dbReference type="AlphaFoldDB" id="A0A0E3QJ68"/>